<dbReference type="SMART" id="SM00568">
    <property type="entry name" value="GRAM"/>
    <property type="match status" value="1"/>
</dbReference>
<reference evidence="7" key="2">
    <citation type="submission" date="2021-12" db="EMBL/GenBank/DDBJ databases">
        <title>Resequencing data analysis of finger millet.</title>
        <authorList>
            <person name="Hatakeyama M."/>
            <person name="Aluri S."/>
            <person name="Balachadran M.T."/>
            <person name="Sivarajan S.R."/>
            <person name="Poveda L."/>
            <person name="Shimizu-Inatsugi R."/>
            <person name="Schlapbach R."/>
            <person name="Sreeman S.M."/>
            <person name="Shimizu K.K."/>
        </authorList>
    </citation>
    <scope>NUCLEOTIDE SEQUENCE</scope>
</reference>
<evidence type="ECO:0000256" key="5">
    <source>
        <dbReference type="SAM" id="MobiDB-lite"/>
    </source>
</evidence>
<gene>
    <name evidence="7" type="primary">ga25226</name>
    <name evidence="7" type="ORF">PR202_ga25226</name>
</gene>
<keyword evidence="8" id="KW-1185">Reference proteome</keyword>
<comment type="subcellular location">
    <subcellularLocation>
        <location evidence="1">Membrane</location>
        <topology evidence="1">Single-pass membrane protein</topology>
    </subcellularLocation>
</comment>
<dbReference type="PANTHER" id="PTHR47666">
    <property type="entry name" value="PROTEIN VASCULAR ASSOCIATED DEATH 1, CHLOROPLASTIC"/>
    <property type="match status" value="1"/>
</dbReference>
<dbReference type="AlphaFoldDB" id="A0AAV5DA40"/>
<keyword evidence="2" id="KW-0812">Transmembrane</keyword>
<dbReference type="PANTHER" id="PTHR47666:SF1">
    <property type="entry name" value="PROTEIN VASCULAR ASSOCIATED DEATH 1, CHLOROPLASTIC"/>
    <property type="match status" value="1"/>
</dbReference>
<dbReference type="InterPro" id="IPR011993">
    <property type="entry name" value="PH-like_dom_sf"/>
</dbReference>
<evidence type="ECO:0000313" key="8">
    <source>
        <dbReference type="Proteomes" id="UP001054889"/>
    </source>
</evidence>
<feature type="compositionally biased region" description="Polar residues" evidence="5">
    <location>
        <begin position="423"/>
        <end position="442"/>
    </location>
</feature>
<reference evidence="7" key="1">
    <citation type="journal article" date="2018" name="DNA Res.">
        <title>Multiple hybrid de novo genome assembly of finger millet, an orphan allotetraploid crop.</title>
        <authorList>
            <person name="Hatakeyama M."/>
            <person name="Aluri S."/>
            <person name="Balachadran M.T."/>
            <person name="Sivarajan S.R."/>
            <person name="Patrignani A."/>
            <person name="Gruter S."/>
            <person name="Poveda L."/>
            <person name="Shimizu-Inatsugi R."/>
            <person name="Baeten J."/>
            <person name="Francoijs K.J."/>
            <person name="Nataraja K.N."/>
            <person name="Reddy Y.A.N."/>
            <person name="Phadnis S."/>
            <person name="Ravikumar R.L."/>
            <person name="Schlapbach R."/>
            <person name="Sreeman S.M."/>
            <person name="Shimizu K.K."/>
        </authorList>
    </citation>
    <scope>NUCLEOTIDE SEQUENCE</scope>
</reference>
<evidence type="ECO:0000256" key="1">
    <source>
        <dbReference type="ARBA" id="ARBA00004167"/>
    </source>
</evidence>
<dbReference type="GO" id="GO:0043069">
    <property type="term" value="P:negative regulation of programmed cell death"/>
    <property type="evidence" value="ECO:0007669"/>
    <property type="project" value="TreeGrafter"/>
</dbReference>
<dbReference type="Gene3D" id="2.30.29.30">
    <property type="entry name" value="Pleckstrin-homology domain (PH domain)/Phosphotyrosine-binding domain (PTB)"/>
    <property type="match status" value="1"/>
</dbReference>
<evidence type="ECO:0000313" key="7">
    <source>
        <dbReference type="EMBL" id="GJN07397.1"/>
    </source>
</evidence>
<name>A0AAV5DA40_ELECO</name>
<feature type="compositionally biased region" description="Low complexity" evidence="5">
    <location>
        <begin position="7"/>
        <end position="50"/>
    </location>
</feature>
<feature type="domain" description="VASt" evidence="6">
    <location>
        <begin position="282"/>
        <end position="424"/>
    </location>
</feature>
<organism evidence="7 8">
    <name type="scientific">Eleusine coracana subsp. coracana</name>
    <dbReference type="NCBI Taxonomy" id="191504"/>
    <lineage>
        <taxon>Eukaryota</taxon>
        <taxon>Viridiplantae</taxon>
        <taxon>Streptophyta</taxon>
        <taxon>Embryophyta</taxon>
        <taxon>Tracheophyta</taxon>
        <taxon>Spermatophyta</taxon>
        <taxon>Magnoliopsida</taxon>
        <taxon>Liliopsida</taxon>
        <taxon>Poales</taxon>
        <taxon>Poaceae</taxon>
        <taxon>PACMAD clade</taxon>
        <taxon>Chloridoideae</taxon>
        <taxon>Cynodonteae</taxon>
        <taxon>Eleusininae</taxon>
        <taxon>Eleusine</taxon>
    </lineage>
</organism>
<feature type="region of interest" description="Disordered" evidence="5">
    <location>
        <begin position="212"/>
        <end position="274"/>
    </location>
</feature>
<dbReference type="InterPro" id="IPR031968">
    <property type="entry name" value="VASt"/>
</dbReference>
<dbReference type="PROSITE" id="PS51778">
    <property type="entry name" value="VAST"/>
    <property type="match status" value="1"/>
</dbReference>
<dbReference type="GO" id="GO:0016020">
    <property type="term" value="C:membrane"/>
    <property type="evidence" value="ECO:0007669"/>
    <property type="project" value="UniProtKB-SubCell"/>
</dbReference>
<proteinExistence type="predicted"/>
<feature type="compositionally biased region" description="Low complexity" evidence="5">
    <location>
        <begin position="227"/>
        <end position="236"/>
    </location>
</feature>
<evidence type="ECO:0000256" key="2">
    <source>
        <dbReference type="ARBA" id="ARBA00022692"/>
    </source>
</evidence>
<protein>
    <recommendedName>
        <fullName evidence="6">VASt domain-containing protein</fullName>
    </recommendedName>
</protein>
<evidence type="ECO:0000259" key="6">
    <source>
        <dbReference type="PROSITE" id="PS51778"/>
    </source>
</evidence>
<feature type="region of interest" description="Disordered" evidence="5">
    <location>
        <begin position="1"/>
        <end position="58"/>
    </location>
</feature>
<accession>A0AAV5DA40</accession>
<comment type="caution">
    <text evidence="7">The sequence shown here is derived from an EMBL/GenBank/DDBJ whole genome shotgun (WGS) entry which is preliminary data.</text>
</comment>
<dbReference type="CDD" id="cd13220">
    <property type="entry name" value="PH-GRAM_GRAMDC"/>
    <property type="match status" value="1"/>
</dbReference>
<dbReference type="Pfam" id="PF02893">
    <property type="entry name" value="GRAM"/>
    <property type="match status" value="1"/>
</dbReference>
<dbReference type="Proteomes" id="UP001054889">
    <property type="component" value="Unassembled WGS sequence"/>
</dbReference>
<dbReference type="InterPro" id="IPR004182">
    <property type="entry name" value="GRAM"/>
</dbReference>
<feature type="region of interest" description="Disordered" evidence="5">
    <location>
        <begin position="423"/>
        <end position="444"/>
    </location>
</feature>
<evidence type="ECO:0000256" key="3">
    <source>
        <dbReference type="ARBA" id="ARBA00022989"/>
    </source>
</evidence>
<evidence type="ECO:0000256" key="4">
    <source>
        <dbReference type="ARBA" id="ARBA00023136"/>
    </source>
</evidence>
<sequence length="609" mass="66869">MASTVVASPSRASPTADTTAPSPASPPRRLASAPPVVDASATSSPASAHSGDQLPASDPAVGGDCVRIGPPEYLNFSRLVSDVPRLLSIVQSPLLASRSEEYRLLFRLPHDEVLVQDFNCALQENILLQGHMYLFLHHICFYSNIFGYETKKTIPLQEHFFGSFLSRDEAYRIIVEGWEQHVSDARVLLERQDAKSASSSEENGYVLLEGVKESKQEEDSSTPDRPAVSTAATSSTDSGDPDINVSKRFSKVQEDGLEDNTTELNPFSLGPVDDDAPNVPESYTMITESKFQVSVEVLFNMLFSDAAFGFLDDFHKKCGDKGAKFGTCQEVQKLRVYKNRHVVIQTSQSIGDAPYGDHFTVEGIWDIEQDNKDESSCFLRIYLNVAFLKKTIFRGKIEQSTKDECREVFDLWIKLGHDLLKQESSSQSKDAPTGASSSTKSDIQLGATENAENTLENTVPEVISKQDESGVRTLIPPIQNHQQRTGRDSSIASSSPELWGSLISGNSPAAGSFYSLRSLFDDVRQFKTASGNVKNINTEGVVIWITIIVLLTRSPQVQMVPHGASVGSFSSTESIEWVRKRISLLGEEMQLAEAHMERMSTSLPGSGPI</sequence>
<keyword evidence="3" id="KW-1133">Transmembrane helix</keyword>
<keyword evidence="4" id="KW-0472">Membrane</keyword>
<dbReference type="EMBL" id="BQKI01000014">
    <property type="protein sequence ID" value="GJN07397.1"/>
    <property type="molecule type" value="Genomic_DNA"/>
</dbReference>
<dbReference type="Pfam" id="PF16016">
    <property type="entry name" value="VASt"/>
    <property type="match status" value="1"/>
</dbReference>